<reference evidence="1" key="1">
    <citation type="submission" date="2020-11" db="EMBL/GenBank/DDBJ databases">
        <authorList>
            <consortium name="DOE Joint Genome Institute"/>
            <person name="Ahrendt S."/>
            <person name="Riley R."/>
            <person name="Andreopoulos W."/>
            <person name="Labutti K."/>
            <person name="Pangilinan J."/>
            <person name="Ruiz-Duenas F.J."/>
            <person name="Barrasa J.M."/>
            <person name="Sanchez-Garcia M."/>
            <person name="Camarero S."/>
            <person name="Miyauchi S."/>
            <person name="Serrano A."/>
            <person name="Linde D."/>
            <person name="Babiker R."/>
            <person name="Drula E."/>
            <person name="Ayuso-Fernandez I."/>
            <person name="Pacheco R."/>
            <person name="Padilla G."/>
            <person name="Ferreira P."/>
            <person name="Barriuso J."/>
            <person name="Kellner H."/>
            <person name="Castanera R."/>
            <person name="Alfaro M."/>
            <person name="Ramirez L."/>
            <person name="Pisabarro A.G."/>
            <person name="Kuo A."/>
            <person name="Tritt A."/>
            <person name="Lipzen A."/>
            <person name="He G."/>
            <person name="Yan M."/>
            <person name="Ng V."/>
            <person name="Cullen D."/>
            <person name="Martin F."/>
            <person name="Rosso M.-N."/>
            <person name="Henrissat B."/>
            <person name="Hibbett D."/>
            <person name="Martinez A.T."/>
            <person name="Grigoriev I.V."/>
        </authorList>
    </citation>
    <scope>NUCLEOTIDE SEQUENCE</scope>
    <source>
        <strain evidence="1">MF-IS2</strain>
    </source>
</reference>
<protein>
    <submittedName>
        <fullName evidence="1">Uncharacterized protein</fullName>
    </submittedName>
</protein>
<dbReference type="OrthoDB" id="10609549at2759"/>
<dbReference type="EMBL" id="MU151057">
    <property type="protein sequence ID" value="KAF9453954.1"/>
    <property type="molecule type" value="Genomic_DNA"/>
</dbReference>
<sequence length="118" mass="13429">MASTQRSLARLSRKATFVVSRQIQVPMCRRVLLSNTLRSASSDPYSYFRRTLFTTVPRHAAFAQQLPSEPTVVLHTPSPEYIKEEELDVQLLPPEEVKLVITDRAAEVRSPFFLNARA</sequence>
<name>A0A9P6CAA0_9AGAR</name>
<gene>
    <name evidence="1" type="ORF">P691DRAFT_525694</name>
</gene>
<dbReference type="AlphaFoldDB" id="A0A9P6CAA0"/>
<evidence type="ECO:0000313" key="2">
    <source>
        <dbReference type="Proteomes" id="UP000807342"/>
    </source>
</evidence>
<keyword evidence="2" id="KW-1185">Reference proteome</keyword>
<proteinExistence type="predicted"/>
<organism evidence="1 2">
    <name type="scientific">Macrolepiota fuliginosa MF-IS2</name>
    <dbReference type="NCBI Taxonomy" id="1400762"/>
    <lineage>
        <taxon>Eukaryota</taxon>
        <taxon>Fungi</taxon>
        <taxon>Dikarya</taxon>
        <taxon>Basidiomycota</taxon>
        <taxon>Agaricomycotina</taxon>
        <taxon>Agaricomycetes</taxon>
        <taxon>Agaricomycetidae</taxon>
        <taxon>Agaricales</taxon>
        <taxon>Agaricineae</taxon>
        <taxon>Agaricaceae</taxon>
        <taxon>Macrolepiota</taxon>
    </lineage>
</organism>
<accession>A0A9P6CAA0</accession>
<comment type="caution">
    <text evidence="1">The sequence shown here is derived from an EMBL/GenBank/DDBJ whole genome shotgun (WGS) entry which is preliminary data.</text>
</comment>
<evidence type="ECO:0000313" key="1">
    <source>
        <dbReference type="EMBL" id="KAF9453954.1"/>
    </source>
</evidence>
<dbReference type="Proteomes" id="UP000807342">
    <property type="component" value="Unassembled WGS sequence"/>
</dbReference>